<dbReference type="Proteomes" id="UP001558613">
    <property type="component" value="Unassembled WGS sequence"/>
</dbReference>
<keyword evidence="2" id="KW-1185">Reference proteome</keyword>
<gene>
    <name evidence="1" type="ORF">QQF64_005882</name>
</gene>
<name>A0ABR3MDI1_9TELE</name>
<evidence type="ECO:0000313" key="1">
    <source>
        <dbReference type="EMBL" id="KAL1263143.1"/>
    </source>
</evidence>
<proteinExistence type="predicted"/>
<organism evidence="1 2">
    <name type="scientific">Cirrhinus molitorella</name>
    <name type="common">mud carp</name>
    <dbReference type="NCBI Taxonomy" id="172907"/>
    <lineage>
        <taxon>Eukaryota</taxon>
        <taxon>Metazoa</taxon>
        <taxon>Chordata</taxon>
        <taxon>Craniata</taxon>
        <taxon>Vertebrata</taxon>
        <taxon>Euteleostomi</taxon>
        <taxon>Actinopterygii</taxon>
        <taxon>Neopterygii</taxon>
        <taxon>Teleostei</taxon>
        <taxon>Ostariophysi</taxon>
        <taxon>Cypriniformes</taxon>
        <taxon>Cyprinidae</taxon>
        <taxon>Labeoninae</taxon>
        <taxon>Labeonini</taxon>
        <taxon>Cirrhinus</taxon>
    </lineage>
</organism>
<evidence type="ECO:0000313" key="2">
    <source>
        <dbReference type="Proteomes" id="UP001558613"/>
    </source>
</evidence>
<sequence length="77" mass="8628">MGERRISLKEERKNAQMSAASVHYGWPKEPALAAHVHTMHTVAKRLSAAKSRACQRLNHSDLQQAILLPQLEEAESI</sequence>
<protein>
    <submittedName>
        <fullName evidence="1">Uncharacterized protein</fullName>
    </submittedName>
</protein>
<dbReference type="EMBL" id="JAYMGO010000013">
    <property type="protein sequence ID" value="KAL1263143.1"/>
    <property type="molecule type" value="Genomic_DNA"/>
</dbReference>
<comment type="caution">
    <text evidence="1">The sequence shown here is derived from an EMBL/GenBank/DDBJ whole genome shotgun (WGS) entry which is preliminary data.</text>
</comment>
<accession>A0ABR3MDI1</accession>
<reference evidence="1 2" key="1">
    <citation type="submission" date="2023-09" db="EMBL/GenBank/DDBJ databases">
        <authorList>
            <person name="Wang M."/>
        </authorList>
    </citation>
    <scope>NUCLEOTIDE SEQUENCE [LARGE SCALE GENOMIC DNA]</scope>
    <source>
        <strain evidence="1">GT-2023</strain>
        <tissue evidence="1">Liver</tissue>
    </source>
</reference>